<dbReference type="EMBL" id="JBHLYW010000010">
    <property type="protein sequence ID" value="MFC0078299.1"/>
    <property type="molecule type" value="Genomic_DNA"/>
</dbReference>
<dbReference type="InterPro" id="IPR038765">
    <property type="entry name" value="Papain-like_cys_pep_sf"/>
</dbReference>
<dbReference type="Gene3D" id="2.60.40.3140">
    <property type="match status" value="1"/>
</dbReference>
<dbReference type="Pfam" id="PF12969">
    <property type="entry name" value="DUF3857"/>
    <property type="match status" value="1"/>
</dbReference>
<dbReference type="Proteomes" id="UP001589734">
    <property type="component" value="Unassembled WGS sequence"/>
</dbReference>
<organism evidence="4 5">
    <name type="scientific">Flavobacterium procerum</name>
    <dbReference type="NCBI Taxonomy" id="1455569"/>
    <lineage>
        <taxon>Bacteria</taxon>
        <taxon>Pseudomonadati</taxon>
        <taxon>Bacteroidota</taxon>
        <taxon>Flavobacteriia</taxon>
        <taxon>Flavobacteriales</taxon>
        <taxon>Flavobacteriaceae</taxon>
        <taxon>Flavobacterium</taxon>
    </lineage>
</organism>
<protein>
    <submittedName>
        <fullName evidence="4">Transglutaminase domain-containing protein</fullName>
    </submittedName>
</protein>
<evidence type="ECO:0000256" key="1">
    <source>
        <dbReference type="SAM" id="SignalP"/>
    </source>
</evidence>
<sequence>MIKKLQYLSSLFFLVFFTGTAQSTKQKSYISEKKDAYEIMVKNNQLSIILSSAESKWIGDKTDKSVSGNTINYIESFEKVFDINAYSISPDNKKQKVGFIGTENREIGNIFVHDMKFKYYNFLNLEEGSLTYSFYKKEFKKPQFLESYYFKDHLECKSSKIVLKVSKDVEIGYIIQGNTSNENIEFKKDTEGDFTIYTWLMLNTAKEEKEKDSPAFSYYSPHLIFYIKSFKNDSGIQNVVGNINNLYRFYSETIKDINKQDQTQVKEKTNELISGLTTDYDKTKAIFDYVQSKINYVAFEDGMGGFIPREAASVLQKKYGDCKDMANLLNEMLHYAGVESNIAWIGTRHNNYTYENVPSPIVDNHMIAVARINNKDVFLDATGSYSLFPNVTPFLQGKQALVRVDNEKYKIIPVPVIPSDQNKINGKFKIKLGSDLLIGQTNLDLNGFLKTEFMGNYKTSSDQNEMLRDYFAHFIQNIKTSNVTVKNDDLSQNPLEIQYQFELDKWIKKTDNQLLFKPILFFPYSDARINIEKRKTPVENNFKKSYAFEYEFTIPEGYTVDYLPENFNFGNNLLTANITYKKGNNSIIISQTMAINTLLIEKTDFETWNTAVKNITKQYNQNIILLKK</sequence>
<dbReference type="Gene3D" id="2.60.120.1130">
    <property type="match status" value="1"/>
</dbReference>
<keyword evidence="1" id="KW-0732">Signal</keyword>
<dbReference type="Gene3D" id="3.10.620.30">
    <property type="match status" value="1"/>
</dbReference>
<dbReference type="SUPFAM" id="SSF54001">
    <property type="entry name" value="Cysteine proteinases"/>
    <property type="match status" value="1"/>
</dbReference>
<comment type="caution">
    <text evidence="4">The sequence shown here is derived from an EMBL/GenBank/DDBJ whole genome shotgun (WGS) entry which is preliminary data.</text>
</comment>
<feature type="domain" description="Transglutaminase-like" evidence="2">
    <location>
        <begin position="269"/>
        <end position="344"/>
    </location>
</feature>
<name>A0ABV6BW86_9FLAO</name>
<evidence type="ECO:0000259" key="2">
    <source>
        <dbReference type="Pfam" id="PF01841"/>
    </source>
</evidence>
<feature type="chain" id="PRO_5047498969" evidence="1">
    <location>
        <begin position="24"/>
        <end position="628"/>
    </location>
</feature>
<accession>A0ABV6BW86</accession>
<keyword evidence="5" id="KW-1185">Reference proteome</keyword>
<evidence type="ECO:0000313" key="4">
    <source>
        <dbReference type="EMBL" id="MFC0078299.1"/>
    </source>
</evidence>
<evidence type="ECO:0000313" key="5">
    <source>
        <dbReference type="Proteomes" id="UP001589734"/>
    </source>
</evidence>
<proteinExistence type="predicted"/>
<reference evidence="4 5" key="1">
    <citation type="submission" date="2024-09" db="EMBL/GenBank/DDBJ databases">
        <authorList>
            <person name="Sun Q."/>
            <person name="Mori K."/>
        </authorList>
    </citation>
    <scope>NUCLEOTIDE SEQUENCE [LARGE SCALE GENOMIC DNA]</scope>
    <source>
        <strain evidence="4 5">CGMCC 1.12926</strain>
    </source>
</reference>
<dbReference type="InterPro" id="IPR002931">
    <property type="entry name" value="Transglutaminase-like"/>
</dbReference>
<dbReference type="InterPro" id="IPR024618">
    <property type="entry name" value="DUF3857"/>
</dbReference>
<evidence type="ECO:0000259" key="3">
    <source>
        <dbReference type="Pfam" id="PF12969"/>
    </source>
</evidence>
<gene>
    <name evidence="4" type="ORF">ACFFLS_14720</name>
</gene>
<dbReference type="Pfam" id="PF01841">
    <property type="entry name" value="Transglut_core"/>
    <property type="match status" value="1"/>
</dbReference>
<dbReference type="RefSeq" id="WP_379689485.1">
    <property type="nucleotide sequence ID" value="NZ_JBHLYW010000010.1"/>
</dbReference>
<feature type="signal peptide" evidence="1">
    <location>
        <begin position="1"/>
        <end position="23"/>
    </location>
</feature>
<feature type="domain" description="DUF3857" evidence="3">
    <location>
        <begin position="66"/>
        <end position="204"/>
    </location>
</feature>